<gene>
    <name evidence="2" type="ORF">GGX14DRAFT_557077</name>
</gene>
<keyword evidence="3" id="KW-1185">Reference proteome</keyword>
<feature type="compositionally biased region" description="Basic and acidic residues" evidence="1">
    <location>
        <begin position="193"/>
        <end position="239"/>
    </location>
</feature>
<evidence type="ECO:0000313" key="2">
    <source>
        <dbReference type="EMBL" id="KAJ7224188.1"/>
    </source>
</evidence>
<feature type="compositionally biased region" description="Basic and acidic residues" evidence="1">
    <location>
        <begin position="164"/>
        <end position="178"/>
    </location>
</feature>
<feature type="compositionally biased region" description="Polar residues" evidence="1">
    <location>
        <begin position="145"/>
        <end position="158"/>
    </location>
</feature>
<reference evidence="2" key="1">
    <citation type="submission" date="2023-03" db="EMBL/GenBank/DDBJ databases">
        <title>Massive genome expansion in bonnet fungi (Mycena s.s.) driven by repeated elements and novel gene families across ecological guilds.</title>
        <authorList>
            <consortium name="Lawrence Berkeley National Laboratory"/>
            <person name="Harder C.B."/>
            <person name="Miyauchi S."/>
            <person name="Viragh M."/>
            <person name="Kuo A."/>
            <person name="Thoen E."/>
            <person name="Andreopoulos B."/>
            <person name="Lu D."/>
            <person name="Skrede I."/>
            <person name="Drula E."/>
            <person name="Henrissat B."/>
            <person name="Morin E."/>
            <person name="Kohler A."/>
            <person name="Barry K."/>
            <person name="LaButti K."/>
            <person name="Morin E."/>
            <person name="Salamov A."/>
            <person name="Lipzen A."/>
            <person name="Mereny Z."/>
            <person name="Hegedus B."/>
            <person name="Baldrian P."/>
            <person name="Stursova M."/>
            <person name="Weitz H."/>
            <person name="Taylor A."/>
            <person name="Grigoriev I.V."/>
            <person name="Nagy L.G."/>
            <person name="Martin F."/>
            <person name="Kauserud H."/>
        </authorList>
    </citation>
    <scope>NUCLEOTIDE SEQUENCE</scope>
    <source>
        <strain evidence="2">9144</strain>
    </source>
</reference>
<feature type="region of interest" description="Disordered" evidence="1">
    <location>
        <begin position="1"/>
        <end position="39"/>
    </location>
</feature>
<dbReference type="EMBL" id="JARJCW010000005">
    <property type="protein sequence ID" value="KAJ7224188.1"/>
    <property type="molecule type" value="Genomic_DNA"/>
</dbReference>
<accession>A0AAD6YMT8</accession>
<feature type="compositionally biased region" description="Polar residues" evidence="1">
    <location>
        <begin position="1"/>
        <end position="13"/>
    </location>
</feature>
<name>A0AAD6YMT8_9AGAR</name>
<sequence>MADVASSTGTSARRPSWFLDSMSSSAKTSPEQGHDSQKTTGQPLLIQQPFDNLFANSAGYALAPRGPYQWLTAHWAEISAKAHAISVTLSTSILQDTPAQPEGLEAVIRVVGPRTRNVAAFALHLAQRSGFSVQIGWAVRAKKQGVSTRAGNTYDGGSSLNGGGDERHPNGGGDDHPNRGGGGGEDEDCSNGRNDDGRGGNDRRRDGVGWGRRGEGEDGNDDGHGGNDRRRDRGGRGEGEGGTDGQAIDEQRIYTSQILWGQEKAVEQQFISEVILESDQTLPQPPKKTNLKLTINFSDSPQLQIHKGYLFLPSHPLSPSPFVTQTCSMARGVAGLKCMMMLRRADLVLSWSRDPFPVASHHDDTNRLQARWPRWIERDAGELEGLQHPPRITPIDLAMPRATSFAASLYIVALRCPVRLPVRRPSPLAPSRVHCLTLPPAATLLQAFAHGWLSVHAAAFKPPPPHTCPPPRTCVHAPTSTHPPPRPRFHAPAFTPPASTHLRPRRRFHLPPSTRPPPRTCVNVAASTYLRPCPHFHAPALTPPPPRTCINAPASTPPRPRTCVHAVASTHLRPRRRLHAPPCTPPPPTACVQAAASTHLRLRHRLQSRVFTPPPSLSHPQDQCSSDMKLAAL</sequence>
<proteinExistence type="predicted"/>
<feature type="compositionally biased region" description="Polar residues" evidence="1">
    <location>
        <begin position="21"/>
        <end position="31"/>
    </location>
</feature>
<comment type="caution">
    <text evidence="2">The sequence shown here is derived from an EMBL/GenBank/DDBJ whole genome shotgun (WGS) entry which is preliminary data.</text>
</comment>
<feature type="region of interest" description="Disordered" evidence="1">
    <location>
        <begin position="144"/>
        <end position="249"/>
    </location>
</feature>
<protein>
    <submittedName>
        <fullName evidence="2">Uncharacterized protein</fullName>
    </submittedName>
</protein>
<feature type="region of interest" description="Disordered" evidence="1">
    <location>
        <begin position="494"/>
        <end position="520"/>
    </location>
</feature>
<organism evidence="2 3">
    <name type="scientific">Mycena pura</name>
    <dbReference type="NCBI Taxonomy" id="153505"/>
    <lineage>
        <taxon>Eukaryota</taxon>
        <taxon>Fungi</taxon>
        <taxon>Dikarya</taxon>
        <taxon>Basidiomycota</taxon>
        <taxon>Agaricomycotina</taxon>
        <taxon>Agaricomycetes</taxon>
        <taxon>Agaricomycetidae</taxon>
        <taxon>Agaricales</taxon>
        <taxon>Marasmiineae</taxon>
        <taxon>Mycenaceae</taxon>
        <taxon>Mycena</taxon>
    </lineage>
</organism>
<evidence type="ECO:0000256" key="1">
    <source>
        <dbReference type="SAM" id="MobiDB-lite"/>
    </source>
</evidence>
<dbReference type="Proteomes" id="UP001219525">
    <property type="component" value="Unassembled WGS sequence"/>
</dbReference>
<feature type="region of interest" description="Disordered" evidence="1">
    <location>
        <begin position="610"/>
        <end position="633"/>
    </location>
</feature>
<evidence type="ECO:0000313" key="3">
    <source>
        <dbReference type="Proteomes" id="UP001219525"/>
    </source>
</evidence>
<dbReference type="AlphaFoldDB" id="A0AAD6YMT8"/>